<dbReference type="Gene3D" id="1.25.40.20">
    <property type="entry name" value="Ankyrin repeat-containing domain"/>
    <property type="match status" value="1"/>
</dbReference>
<keyword evidence="8" id="KW-1053">Target membrane</keyword>
<gene>
    <name evidence="11" type="ORF">X975_21985</name>
</gene>
<evidence type="ECO:0000256" key="9">
    <source>
        <dbReference type="PROSITE-ProRule" id="PRU00023"/>
    </source>
</evidence>
<evidence type="ECO:0000256" key="2">
    <source>
        <dbReference type="ARBA" id="ARBA00022483"/>
    </source>
</evidence>
<dbReference type="GO" id="GO:0071356">
    <property type="term" value="P:cellular response to tumor necrosis factor"/>
    <property type="evidence" value="ECO:0007669"/>
    <property type="project" value="TreeGrafter"/>
</dbReference>
<protein>
    <submittedName>
        <fullName evidence="11">Nuclear factor NF-kappa-B p100 subunit</fullName>
    </submittedName>
</protein>
<dbReference type="Proteomes" id="UP000054359">
    <property type="component" value="Unassembled WGS sequence"/>
</dbReference>
<name>A0A087U2G8_STEMI</name>
<organism evidence="11 12">
    <name type="scientific">Stegodyphus mimosarum</name>
    <name type="common">African social velvet spider</name>
    <dbReference type="NCBI Taxonomy" id="407821"/>
    <lineage>
        <taxon>Eukaryota</taxon>
        <taxon>Metazoa</taxon>
        <taxon>Ecdysozoa</taxon>
        <taxon>Arthropoda</taxon>
        <taxon>Chelicerata</taxon>
        <taxon>Arachnida</taxon>
        <taxon>Araneae</taxon>
        <taxon>Araneomorphae</taxon>
        <taxon>Entelegynae</taxon>
        <taxon>Eresoidea</taxon>
        <taxon>Eresidae</taxon>
        <taxon>Stegodyphus</taxon>
    </lineage>
</organism>
<evidence type="ECO:0000256" key="3">
    <source>
        <dbReference type="ARBA" id="ARBA00022537"/>
    </source>
</evidence>
<feature type="non-terminal residue" evidence="11">
    <location>
        <position position="238"/>
    </location>
</feature>
<dbReference type="STRING" id="407821.A0A087U2G8"/>
<dbReference type="AlphaFoldDB" id="A0A087U2G8"/>
<evidence type="ECO:0000313" key="11">
    <source>
        <dbReference type="EMBL" id="KFM71557.1"/>
    </source>
</evidence>
<evidence type="ECO:0000313" key="12">
    <source>
        <dbReference type="Proteomes" id="UP000054359"/>
    </source>
</evidence>
<feature type="region of interest" description="Disordered" evidence="10">
    <location>
        <begin position="1"/>
        <end position="24"/>
    </location>
</feature>
<keyword evidence="3" id="KW-1052">Target cell membrane</keyword>
<dbReference type="GO" id="GO:0051059">
    <property type="term" value="F:NF-kappaB binding"/>
    <property type="evidence" value="ECO:0007669"/>
    <property type="project" value="TreeGrafter"/>
</dbReference>
<dbReference type="Pfam" id="PF12796">
    <property type="entry name" value="Ank_2"/>
    <property type="match status" value="1"/>
</dbReference>
<dbReference type="PANTHER" id="PTHR46680:SF3">
    <property type="entry name" value="NF-KAPPA-B INHIBITOR CACTUS"/>
    <property type="match status" value="1"/>
</dbReference>
<dbReference type="InterPro" id="IPR051070">
    <property type="entry name" value="NF-kappa-B_inhibitor"/>
</dbReference>
<keyword evidence="7 9" id="KW-0040">ANK repeat</keyword>
<keyword evidence="6" id="KW-0638">Presynaptic neurotoxin</keyword>
<keyword evidence="6" id="KW-0800">Toxin</keyword>
<dbReference type="PANTHER" id="PTHR46680">
    <property type="entry name" value="NF-KAPPA-B INHIBITOR ALPHA"/>
    <property type="match status" value="1"/>
</dbReference>
<keyword evidence="2" id="KW-0268">Exocytosis</keyword>
<sequence>MKWTGVEQCANGSPAEILPEGAPYTPEPVHISPIRNSNFEIYLKKRRFDSNETLMPPVSKRTGQVSVGGRAEGGGQAMNPDRLREIQTAVHCSHKKIRNKSELRALCIQRAMLSDDDGDRPIHVAVAREDLKIVRKLCVLMLRNSISIDLTNFLRQTPLHLAVILGNAEMVRLLLRCGAAVTLRDRNGNSVFHLAVKANANAEVLQLLLTQPQSKTVINSMDHEGYSALHYAVLKNNQ</sequence>
<dbReference type="SMART" id="SM00248">
    <property type="entry name" value="ANK"/>
    <property type="match status" value="3"/>
</dbReference>
<accession>A0A087U2G8</accession>
<evidence type="ECO:0000256" key="1">
    <source>
        <dbReference type="ARBA" id="ARBA00004175"/>
    </source>
</evidence>
<keyword evidence="8" id="KW-0472">Membrane</keyword>
<proteinExistence type="predicted"/>
<dbReference type="PROSITE" id="PS50088">
    <property type="entry name" value="ANK_REPEAT"/>
    <property type="match status" value="1"/>
</dbReference>
<keyword evidence="12" id="KW-1185">Reference proteome</keyword>
<feature type="region of interest" description="Disordered" evidence="10">
    <location>
        <begin position="53"/>
        <end position="78"/>
    </location>
</feature>
<evidence type="ECO:0000256" key="7">
    <source>
        <dbReference type="ARBA" id="ARBA00023043"/>
    </source>
</evidence>
<dbReference type="EMBL" id="KK117842">
    <property type="protein sequence ID" value="KFM71557.1"/>
    <property type="molecule type" value="Genomic_DNA"/>
</dbReference>
<keyword evidence="4" id="KW-0528">Neurotoxin</keyword>
<keyword evidence="5" id="KW-0677">Repeat</keyword>
<evidence type="ECO:0000256" key="10">
    <source>
        <dbReference type="SAM" id="MobiDB-lite"/>
    </source>
</evidence>
<dbReference type="GO" id="GO:0006887">
    <property type="term" value="P:exocytosis"/>
    <property type="evidence" value="ECO:0007669"/>
    <property type="project" value="UniProtKB-KW"/>
</dbReference>
<dbReference type="InterPro" id="IPR002110">
    <property type="entry name" value="Ankyrin_rpt"/>
</dbReference>
<dbReference type="PROSITE" id="PS50297">
    <property type="entry name" value="ANK_REP_REGION"/>
    <property type="match status" value="1"/>
</dbReference>
<comment type="subcellular location">
    <subcellularLocation>
        <location evidence="1">Target cell membrane</location>
    </subcellularLocation>
</comment>
<dbReference type="SUPFAM" id="SSF48403">
    <property type="entry name" value="Ankyrin repeat"/>
    <property type="match status" value="1"/>
</dbReference>
<reference evidence="11 12" key="1">
    <citation type="submission" date="2013-11" db="EMBL/GenBank/DDBJ databases">
        <title>Genome sequencing of Stegodyphus mimosarum.</title>
        <authorList>
            <person name="Bechsgaard J."/>
        </authorList>
    </citation>
    <scope>NUCLEOTIDE SEQUENCE [LARGE SCALE GENOMIC DNA]</scope>
</reference>
<evidence type="ECO:0000256" key="8">
    <source>
        <dbReference type="ARBA" id="ARBA00023298"/>
    </source>
</evidence>
<evidence type="ECO:0000256" key="6">
    <source>
        <dbReference type="ARBA" id="ARBA00023028"/>
    </source>
</evidence>
<dbReference type="OrthoDB" id="10254947at2759"/>
<dbReference type="InterPro" id="IPR036770">
    <property type="entry name" value="Ankyrin_rpt-contain_sf"/>
</dbReference>
<dbReference type="GO" id="GO:0044231">
    <property type="term" value="C:host cell presynaptic membrane"/>
    <property type="evidence" value="ECO:0007669"/>
    <property type="project" value="UniProtKB-KW"/>
</dbReference>
<evidence type="ECO:0000256" key="5">
    <source>
        <dbReference type="ARBA" id="ARBA00022737"/>
    </source>
</evidence>
<dbReference type="GO" id="GO:0005829">
    <property type="term" value="C:cytosol"/>
    <property type="evidence" value="ECO:0007669"/>
    <property type="project" value="TreeGrafter"/>
</dbReference>
<feature type="repeat" description="ANK" evidence="9">
    <location>
        <begin position="154"/>
        <end position="186"/>
    </location>
</feature>
<evidence type="ECO:0000256" key="4">
    <source>
        <dbReference type="ARBA" id="ARBA00022699"/>
    </source>
</evidence>
<dbReference type="GO" id="GO:0044218">
    <property type="term" value="C:other organism cell membrane"/>
    <property type="evidence" value="ECO:0007669"/>
    <property type="project" value="UniProtKB-KW"/>
</dbReference>